<dbReference type="Proteomes" id="UP000314294">
    <property type="component" value="Unassembled WGS sequence"/>
</dbReference>
<comment type="caution">
    <text evidence="2">The sequence shown here is derived from an EMBL/GenBank/DDBJ whole genome shotgun (WGS) entry which is preliminary data.</text>
</comment>
<organism evidence="2 3">
    <name type="scientific">Liparis tanakae</name>
    <name type="common">Tanaka's snailfish</name>
    <dbReference type="NCBI Taxonomy" id="230148"/>
    <lineage>
        <taxon>Eukaryota</taxon>
        <taxon>Metazoa</taxon>
        <taxon>Chordata</taxon>
        <taxon>Craniata</taxon>
        <taxon>Vertebrata</taxon>
        <taxon>Euteleostomi</taxon>
        <taxon>Actinopterygii</taxon>
        <taxon>Neopterygii</taxon>
        <taxon>Teleostei</taxon>
        <taxon>Neoteleostei</taxon>
        <taxon>Acanthomorphata</taxon>
        <taxon>Eupercaria</taxon>
        <taxon>Perciformes</taxon>
        <taxon>Cottioidei</taxon>
        <taxon>Cottales</taxon>
        <taxon>Liparidae</taxon>
        <taxon>Liparis</taxon>
    </lineage>
</organism>
<name>A0A4Z2HXX1_9TELE</name>
<dbReference type="EMBL" id="SRLO01000171">
    <property type="protein sequence ID" value="TNN69782.1"/>
    <property type="molecule type" value="Genomic_DNA"/>
</dbReference>
<reference evidence="2 3" key="1">
    <citation type="submission" date="2019-03" db="EMBL/GenBank/DDBJ databases">
        <title>First draft genome of Liparis tanakae, snailfish: a comprehensive survey of snailfish specific genes.</title>
        <authorList>
            <person name="Kim W."/>
            <person name="Song I."/>
            <person name="Jeong J.-H."/>
            <person name="Kim D."/>
            <person name="Kim S."/>
            <person name="Ryu S."/>
            <person name="Song J.Y."/>
            <person name="Lee S.K."/>
        </authorList>
    </citation>
    <scope>NUCLEOTIDE SEQUENCE [LARGE SCALE GENOMIC DNA]</scope>
    <source>
        <tissue evidence="2">Muscle</tissue>
    </source>
</reference>
<evidence type="ECO:0000256" key="1">
    <source>
        <dbReference type="SAM" id="SignalP"/>
    </source>
</evidence>
<proteinExistence type="predicted"/>
<feature type="signal peptide" evidence="1">
    <location>
        <begin position="1"/>
        <end position="17"/>
    </location>
</feature>
<protein>
    <submittedName>
        <fullName evidence="2">Uncharacterized protein</fullName>
    </submittedName>
</protein>
<keyword evidence="1" id="KW-0732">Signal</keyword>
<accession>A0A4Z2HXX1</accession>
<keyword evidence="3" id="KW-1185">Reference proteome</keyword>
<evidence type="ECO:0000313" key="3">
    <source>
        <dbReference type="Proteomes" id="UP000314294"/>
    </source>
</evidence>
<sequence>MQLIFFSSPCVASVVLGGPGGGDVQWAVARHDHAGDEDTLADGETLELKGLNWPRWWWVSLMTGSSSSDQEHLGGGVPLTLQSRKTGSFGFTTFSLKEDRIFGVPSATRDKLPGHGRQLPEQRCQGVCKVWDGRCNGGLKQRVDAINT</sequence>
<dbReference type="AlphaFoldDB" id="A0A4Z2HXX1"/>
<evidence type="ECO:0000313" key="2">
    <source>
        <dbReference type="EMBL" id="TNN69782.1"/>
    </source>
</evidence>
<feature type="chain" id="PRO_5021311528" evidence="1">
    <location>
        <begin position="18"/>
        <end position="148"/>
    </location>
</feature>
<gene>
    <name evidence="2" type="ORF">EYF80_020014</name>
</gene>